<feature type="transmembrane region" description="Helical" evidence="1">
    <location>
        <begin position="21"/>
        <end position="44"/>
    </location>
</feature>
<feature type="transmembrane region" description="Helical" evidence="1">
    <location>
        <begin position="222"/>
        <end position="241"/>
    </location>
</feature>
<evidence type="ECO:0000313" key="2">
    <source>
        <dbReference type="EMBL" id="NHZ92598.1"/>
    </source>
</evidence>
<evidence type="ECO:0000313" key="3">
    <source>
        <dbReference type="Proteomes" id="UP000609726"/>
    </source>
</evidence>
<gene>
    <name evidence="2" type="ORF">F2P45_26840</name>
</gene>
<keyword evidence="1" id="KW-1133">Transmembrane helix</keyword>
<keyword evidence="3" id="KW-1185">Reference proteome</keyword>
<proteinExistence type="predicted"/>
<sequence>MLGSVRTIATYTLLEALRNRLAWVLGALAIGAVALGGFLGQLALTESAALQAALLAALLRVCCVLLVASFVATSVVREAGDKGQELLLALAMPRAAYVLGKLAGFGLVALLPALLFGALALTLAPAAWCAAWALSLWCELWIVAAFALLCVLTFGQVVAALAGTLAFYVLARAIGGLQAMAQDAAALVRTGIDALSAMLPHLDQFTRSEWLVYGGAQVAPLLAQTAIYVTLLGAAALFDFYRKDL</sequence>
<name>A0ABX0P000_9BURK</name>
<organism evidence="2 3">
    <name type="scientific">Massilia mucilaginosa</name>
    <dbReference type="NCBI Taxonomy" id="2609282"/>
    <lineage>
        <taxon>Bacteria</taxon>
        <taxon>Pseudomonadati</taxon>
        <taxon>Pseudomonadota</taxon>
        <taxon>Betaproteobacteria</taxon>
        <taxon>Burkholderiales</taxon>
        <taxon>Oxalobacteraceae</taxon>
        <taxon>Telluria group</taxon>
        <taxon>Massilia</taxon>
    </lineage>
</organism>
<keyword evidence="1" id="KW-0812">Transmembrane</keyword>
<keyword evidence="1" id="KW-0472">Membrane</keyword>
<protein>
    <submittedName>
        <fullName evidence="2">ABC transporter permease</fullName>
    </submittedName>
</protein>
<feature type="transmembrane region" description="Helical" evidence="1">
    <location>
        <begin position="102"/>
        <end position="128"/>
    </location>
</feature>
<comment type="caution">
    <text evidence="2">The sequence shown here is derived from an EMBL/GenBank/DDBJ whole genome shotgun (WGS) entry which is preliminary data.</text>
</comment>
<dbReference type="RefSeq" id="WP_166881291.1">
    <property type="nucleotide sequence ID" value="NZ_WHJH01000049.1"/>
</dbReference>
<accession>A0ABX0P000</accession>
<reference evidence="2 3" key="1">
    <citation type="submission" date="2019-10" db="EMBL/GenBank/DDBJ databases">
        <title>Taxonomy of Antarctic Massilia spp.: description of Massilia rubra sp. nov., Massilia aquatica sp. nov., Massilia mucilaginosa sp. nov., Massilia frigida sp. nov. isolated from streams, lakes and regoliths.</title>
        <authorList>
            <person name="Holochova P."/>
            <person name="Sedlacek I."/>
            <person name="Kralova S."/>
            <person name="Maslanova I."/>
            <person name="Busse H.-J."/>
            <person name="Stankova E."/>
            <person name="Vrbovska V."/>
            <person name="Kovarovic V."/>
            <person name="Bartak M."/>
            <person name="Svec P."/>
            <person name="Pantucek R."/>
        </authorList>
    </citation>
    <scope>NUCLEOTIDE SEQUENCE [LARGE SCALE GENOMIC DNA]</scope>
    <source>
        <strain evidence="2 3">CCM 8733</strain>
    </source>
</reference>
<feature type="transmembrane region" description="Helical" evidence="1">
    <location>
        <begin position="140"/>
        <end position="171"/>
    </location>
</feature>
<dbReference type="EMBL" id="WHJH01000049">
    <property type="protein sequence ID" value="NHZ92598.1"/>
    <property type="molecule type" value="Genomic_DNA"/>
</dbReference>
<feature type="transmembrane region" description="Helical" evidence="1">
    <location>
        <begin position="50"/>
        <end position="72"/>
    </location>
</feature>
<dbReference type="Proteomes" id="UP000609726">
    <property type="component" value="Unassembled WGS sequence"/>
</dbReference>
<evidence type="ECO:0000256" key="1">
    <source>
        <dbReference type="SAM" id="Phobius"/>
    </source>
</evidence>